<gene>
    <name evidence="1" type="ORF">D3M96_07805</name>
</gene>
<dbReference type="OrthoDB" id="7857340at2"/>
<accession>A0A3G2HTG6</accession>
<evidence type="ECO:0000313" key="2">
    <source>
        <dbReference type="Proteomes" id="UP000268070"/>
    </source>
</evidence>
<organism evidence="1 2">
    <name type="scientific">Alcaligenes aquatilis</name>
    <dbReference type="NCBI Taxonomy" id="323284"/>
    <lineage>
        <taxon>Bacteria</taxon>
        <taxon>Pseudomonadati</taxon>
        <taxon>Pseudomonadota</taxon>
        <taxon>Betaproteobacteria</taxon>
        <taxon>Burkholderiales</taxon>
        <taxon>Alcaligenaceae</taxon>
        <taxon>Alcaligenes</taxon>
    </lineage>
</organism>
<dbReference type="RefSeq" id="WP_121738585.1">
    <property type="nucleotide sequence ID" value="NZ_CP032153.1"/>
</dbReference>
<proteinExistence type="predicted"/>
<protein>
    <submittedName>
        <fullName evidence="1">Uncharacterized protein</fullName>
    </submittedName>
</protein>
<name>A0A3G2HTG6_9BURK</name>
<dbReference type="Proteomes" id="UP000268070">
    <property type="component" value="Chromosome"/>
</dbReference>
<sequence length="176" mass="19428">MDIFTQAEILLRDSQYETWTWTGSVGSVTCFENAALMGFVYVFDTADALLGTWSANQQVALARHAASLRGAGAKAWNVYSVFLTPDRDARRGREIERIEENFSLTRKIARASITTPDDVEKALLPLLPIRSKPLLGASNFEIRLRTRLKDIPPDAVTAFLNEATPAEVARILGATS</sequence>
<dbReference type="KEGG" id="aaqu:D3M96_07805"/>
<dbReference type="EMBL" id="CP032153">
    <property type="protein sequence ID" value="AYN20436.1"/>
    <property type="molecule type" value="Genomic_DNA"/>
</dbReference>
<evidence type="ECO:0000313" key="1">
    <source>
        <dbReference type="EMBL" id="AYN20436.1"/>
    </source>
</evidence>
<reference evidence="1 2" key="1">
    <citation type="submission" date="2018-09" db="EMBL/GenBank/DDBJ databases">
        <title>Complete genome sequence of the hydrocarbonoclastic bacterium Alcaligenes aquatilis QD168, isolated from a crude-oil polluted marine sediment of Central Chile.</title>
        <authorList>
            <person name="Duran R.E."/>
            <person name="Barra B."/>
            <person name="Salva-Serra F."/>
            <person name="Mendez V."/>
            <person name="Moore E.R.B."/>
            <person name="Seeger M."/>
        </authorList>
    </citation>
    <scope>NUCLEOTIDE SEQUENCE [LARGE SCALE GENOMIC DNA]</scope>
    <source>
        <strain evidence="1 2">QD168</strain>
    </source>
</reference>
<dbReference type="AlphaFoldDB" id="A0A3G2HTG6"/>